<reference evidence="2" key="2">
    <citation type="submission" date="2024-01" db="EMBL/GenBank/DDBJ databases">
        <title>Roseobacter fucihabitans sp. nov., isolated from the brown alga Fucus spiralis.</title>
        <authorList>
            <person name="Hahnke S."/>
            <person name="Berger M."/>
            <person name="Schlingloff A."/>
            <person name="Athale I."/>
            <person name="Neumann-Schaal M."/>
            <person name="Adenaya A."/>
            <person name="Poehlein A."/>
            <person name="Daniel R."/>
            <person name="Pertersen J."/>
            <person name="Brinkhoff T."/>
        </authorList>
    </citation>
    <scope>NUCLEOTIDE SEQUENCE [LARGE SCALE GENOMIC DNA]</scope>
    <source>
        <strain evidence="2">B14</strain>
    </source>
</reference>
<proteinExistence type="predicted"/>
<reference evidence="1 2" key="1">
    <citation type="submission" date="2015-07" db="EMBL/GenBank/DDBJ databases">
        <authorList>
            <person name="Voget S."/>
            <person name="Dogs M."/>
            <person name="Brinkhoff T.H."/>
            <person name="Daniel R."/>
        </authorList>
    </citation>
    <scope>NUCLEOTIDE SEQUENCE [LARGE SCALE GENOMIC DNA]</scope>
    <source>
        <strain evidence="1 2">B14</strain>
    </source>
</reference>
<dbReference type="Proteomes" id="UP001318682">
    <property type="component" value="Chromosome"/>
</dbReference>
<gene>
    <name evidence="1" type="ORF">ROLI_010600</name>
</gene>
<evidence type="ECO:0000313" key="2">
    <source>
        <dbReference type="Proteomes" id="UP001318682"/>
    </source>
</evidence>
<name>A0ABZ2BQI2_9RHOB</name>
<organism evidence="1 2">
    <name type="scientific">Roseobacter fucihabitans</name>
    <dbReference type="NCBI Taxonomy" id="1537242"/>
    <lineage>
        <taxon>Bacteria</taxon>
        <taxon>Pseudomonadati</taxon>
        <taxon>Pseudomonadota</taxon>
        <taxon>Alphaproteobacteria</taxon>
        <taxon>Rhodobacterales</taxon>
        <taxon>Roseobacteraceae</taxon>
        <taxon>Roseobacter</taxon>
    </lineage>
</organism>
<sequence>MKDTTEPPKTNPPSIHLNLEDWLPYFEASGLTEAEKVETIETLWNIAMGFVDLGWTLNVDAENTGQSFDLTAALRAAVLYSQENEEQEAL</sequence>
<protein>
    <submittedName>
        <fullName evidence="1">Uncharacterized protein</fullName>
    </submittedName>
</protein>
<keyword evidence="2" id="KW-1185">Reference proteome</keyword>
<accession>A0ABZ2BQI2</accession>
<evidence type="ECO:0000313" key="1">
    <source>
        <dbReference type="EMBL" id="WVX47983.1"/>
    </source>
</evidence>
<dbReference type="RefSeq" id="WP_187429264.1">
    <property type="nucleotide sequence ID" value="NZ_CP143423.1"/>
</dbReference>
<dbReference type="EMBL" id="CP143423">
    <property type="protein sequence ID" value="WVX47983.1"/>
    <property type="molecule type" value="Genomic_DNA"/>
</dbReference>